<dbReference type="CDD" id="cd13962">
    <property type="entry name" value="PT_UbiA_UBIAD1"/>
    <property type="match status" value="1"/>
</dbReference>
<keyword evidence="2 7" id="KW-0808">Transferase</keyword>
<dbReference type="InterPro" id="IPR000537">
    <property type="entry name" value="UbiA_prenyltransferase"/>
</dbReference>
<feature type="transmembrane region" description="Helical" evidence="6">
    <location>
        <begin position="145"/>
        <end position="166"/>
    </location>
</feature>
<dbReference type="GO" id="GO:0009234">
    <property type="term" value="P:menaquinone biosynthetic process"/>
    <property type="evidence" value="ECO:0007669"/>
    <property type="project" value="TreeGrafter"/>
</dbReference>
<evidence type="ECO:0000256" key="2">
    <source>
        <dbReference type="ARBA" id="ARBA00022679"/>
    </source>
</evidence>
<dbReference type="EMBL" id="SPIA01000002">
    <property type="protein sequence ID" value="TFH67778.1"/>
    <property type="molecule type" value="Genomic_DNA"/>
</dbReference>
<evidence type="ECO:0000313" key="8">
    <source>
        <dbReference type="Proteomes" id="UP000298133"/>
    </source>
</evidence>
<accession>A0A4Y8UH70</accession>
<name>A0A4Y8UH70_9GAMM</name>
<dbReference type="OrthoDB" id="3344514at2"/>
<dbReference type="PANTHER" id="PTHR13929">
    <property type="entry name" value="1,4-DIHYDROXY-2-NAPHTHOATE OCTAPRENYLTRANSFERASE"/>
    <property type="match status" value="1"/>
</dbReference>
<dbReference type="InterPro" id="IPR026046">
    <property type="entry name" value="UBIAD1"/>
</dbReference>
<evidence type="ECO:0000256" key="1">
    <source>
        <dbReference type="ARBA" id="ARBA00004141"/>
    </source>
</evidence>
<feature type="transmembrane region" description="Helical" evidence="6">
    <location>
        <begin position="102"/>
        <end position="133"/>
    </location>
</feature>
<dbReference type="Pfam" id="PF01040">
    <property type="entry name" value="UbiA"/>
    <property type="match status" value="1"/>
</dbReference>
<gene>
    <name evidence="7" type="ORF">E3W66_05880</name>
</gene>
<organism evidence="7 8">
    <name type="scientific">Gammaproteobacteria bacterium LSUCC0057</name>
    <dbReference type="NCBI Taxonomy" id="2559237"/>
    <lineage>
        <taxon>Bacteria</taxon>
        <taxon>Pseudomonadati</taxon>
        <taxon>Pseudomonadota</taxon>
        <taxon>Gammaproteobacteria</taxon>
        <taxon>Cellvibrionales</taxon>
        <taxon>Porticoccaceae</taxon>
        <taxon>SAR92 clade</taxon>
    </lineage>
</organism>
<protein>
    <submittedName>
        <fullName evidence="7">Prenyltransferase</fullName>
    </submittedName>
</protein>
<dbReference type="GO" id="GO:0016020">
    <property type="term" value="C:membrane"/>
    <property type="evidence" value="ECO:0007669"/>
    <property type="project" value="UniProtKB-SubCell"/>
</dbReference>
<feature type="transmembrane region" description="Helical" evidence="6">
    <location>
        <begin position="267"/>
        <end position="293"/>
    </location>
</feature>
<keyword evidence="4 6" id="KW-1133">Transmembrane helix</keyword>
<feature type="transmembrane region" description="Helical" evidence="6">
    <location>
        <begin position="216"/>
        <end position="237"/>
    </location>
</feature>
<dbReference type="AlphaFoldDB" id="A0A4Y8UH70"/>
<evidence type="ECO:0000256" key="4">
    <source>
        <dbReference type="ARBA" id="ARBA00022989"/>
    </source>
</evidence>
<dbReference type="GO" id="GO:0042371">
    <property type="term" value="P:vitamin K biosynthetic process"/>
    <property type="evidence" value="ECO:0007669"/>
    <property type="project" value="TreeGrafter"/>
</dbReference>
<comment type="caution">
    <text evidence="7">The sequence shown here is derived from an EMBL/GenBank/DDBJ whole genome shotgun (WGS) entry which is preliminary data.</text>
</comment>
<evidence type="ECO:0000313" key="7">
    <source>
        <dbReference type="EMBL" id="TFH67778.1"/>
    </source>
</evidence>
<evidence type="ECO:0000256" key="5">
    <source>
        <dbReference type="ARBA" id="ARBA00023136"/>
    </source>
</evidence>
<dbReference type="GO" id="GO:0004659">
    <property type="term" value="F:prenyltransferase activity"/>
    <property type="evidence" value="ECO:0007669"/>
    <property type="project" value="InterPro"/>
</dbReference>
<keyword evidence="3 6" id="KW-0812">Transmembrane</keyword>
<dbReference type="PIRSF" id="PIRSF005355">
    <property type="entry name" value="UBIAD1"/>
    <property type="match status" value="1"/>
</dbReference>
<proteinExistence type="predicted"/>
<comment type="subcellular location">
    <subcellularLocation>
        <location evidence="1">Membrane</location>
        <topology evidence="1">Multi-pass membrane protein</topology>
    </subcellularLocation>
</comment>
<dbReference type="PANTHER" id="PTHR13929:SF0">
    <property type="entry name" value="UBIA PRENYLTRANSFERASE DOMAIN-CONTAINING PROTEIN 1"/>
    <property type="match status" value="1"/>
</dbReference>
<keyword evidence="8" id="KW-1185">Reference proteome</keyword>
<reference evidence="7 8" key="1">
    <citation type="submission" date="2019-03" db="EMBL/GenBank/DDBJ databases">
        <title>Draft genome of Gammaproteobacteria bacterium LSUCC0057, a member of the SAR92 clade.</title>
        <authorList>
            <person name="Lanclos V.C."/>
            <person name="Doiron C."/>
            <person name="Henson M.W."/>
            <person name="Thrash J.C."/>
        </authorList>
    </citation>
    <scope>NUCLEOTIDE SEQUENCE [LARGE SCALE GENOMIC DNA]</scope>
    <source>
        <strain evidence="7 8">LSUCC0057</strain>
    </source>
</reference>
<evidence type="ECO:0000256" key="6">
    <source>
        <dbReference type="SAM" id="Phobius"/>
    </source>
</evidence>
<sequence>MATKLDALWALSRPKFLVLMLLCVSLATALAWRQGVELAWLQLALISAAALSAHIAVNIRNEVEDFASGLDKATTPTPFSGGSGFLPQHPQLADFAKKASRVALLVTALLGLACSYSQPLLVAIGALGIGLIYTYTTHLTRHPQLCALAPGIAFGPVVIAGTLLALGGQLGVMAVVISAVAALAVSALLIVNQLPDQQADRQFGRKTWVVCYGESSALLMASTLWGVISVLLLLTAWHYPSPAWGLPAPATVWIAVRLTMQAQSGQAAALALLVHHTAAVHLLLACCALLLLLG</sequence>
<feature type="transmembrane region" description="Helical" evidence="6">
    <location>
        <begin position="172"/>
        <end position="195"/>
    </location>
</feature>
<evidence type="ECO:0000256" key="3">
    <source>
        <dbReference type="ARBA" id="ARBA00022692"/>
    </source>
</evidence>
<keyword evidence="5 6" id="KW-0472">Membrane</keyword>
<dbReference type="Proteomes" id="UP000298133">
    <property type="component" value="Unassembled WGS sequence"/>
</dbReference>